<evidence type="ECO:0000256" key="3">
    <source>
        <dbReference type="ARBA" id="ARBA00009789"/>
    </source>
</evidence>
<keyword evidence="10" id="KW-1185">Reference proteome</keyword>
<dbReference type="InterPro" id="IPR050088">
    <property type="entry name" value="IspD/TarI_cytidylyltransf_bact"/>
</dbReference>
<evidence type="ECO:0000256" key="7">
    <source>
        <dbReference type="ARBA" id="ARBA00022695"/>
    </source>
</evidence>
<accession>A0A8J2BIB2</accession>
<dbReference type="Pfam" id="PF01128">
    <property type="entry name" value="IspD"/>
    <property type="match status" value="1"/>
</dbReference>
<dbReference type="CDD" id="cd02516">
    <property type="entry name" value="CDP-ME_synthetase"/>
    <property type="match status" value="1"/>
</dbReference>
<keyword evidence="8" id="KW-0414">Isoprene biosynthesis</keyword>
<dbReference type="GO" id="GO:0019288">
    <property type="term" value="P:isopentenyl diphosphate biosynthetic process, methylerythritol 4-phosphate pathway"/>
    <property type="evidence" value="ECO:0007669"/>
    <property type="project" value="UniProtKB-UniPathway"/>
</dbReference>
<dbReference type="NCBIfam" id="TIGR00453">
    <property type="entry name" value="ispD"/>
    <property type="match status" value="1"/>
</dbReference>
<evidence type="ECO:0000313" key="10">
    <source>
        <dbReference type="Proteomes" id="UP000663859"/>
    </source>
</evidence>
<dbReference type="InterPro" id="IPR018294">
    <property type="entry name" value="ISPD_synthase_CS"/>
</dbReference>
<name>A0A8J2BIB2_9BACT</name>
<evidence type="ECO:0000256" key="1">
    <source>
        <dbReference type="ARBA" id="ARBA00001282"/>
    </source>
</evidence>
<dbReference type="PANTHER" id="PTHR32125">
    <property type="entry name" value="2-C-METHYL-D-ERYTHRITOL 4-PHOSPHATE CYTIDYLYLTRANSFERASE, CHLOROPLASTIC"/>
    <property type="match status" value="1"/>
</dbReference>
<dbReference type="AlphaFoldDB" id="A0A8J2BIB2"/>
<dbReference type="FunFam" id="3.90.550.10:FF:000003">
    <property type="entry name" value="2-C-methyl-D-erythritol 4-phosphate cytidylyltransferase"/>
    <property type="match status" value="1"/>
</dbReference>
<evidence type="ECO:0000256" key="8">
    <source>
        <dbReference type="ARBA" id="ARBA00023229"/>
    </source>
</evidence>
<comment type="catalytic activity">
    <reaction evidence="1">
        <text>2-C-methyl-D-erythritol 4-phosphate + CTP + H(+) = 4-CDP-2-C-methyl-D-erythritol + diphosphate</text>
        <dbReference type="Rhea" id="RHEA:13429"/>
        <dbReference type="ChEBI" id="CHEBI:15378"/>
        <dbReference type="ChEBI" id="CHEBI:33019"/>
        <dbReference type="ChEBI" id="CHEBI:37563"/>
        <dbReference type="ChEBI" id="CHEBI:57823"/>
        <dbReference type="ChEBI" id="CHEBI:58262"/>
        <dbReference type="EC" id="2.7.7.60"/>
    </reaction>
</comment>
<dbReference type="Gene3D" id="3.90.550.10">
    <property type="entry name" value="Spore Coat Polysaccharide Biosynthesis Protein SpsA, Chain A"/>
    <property type="match status" value="1"/>
</dbReference>
<dbReference type="UniPathway" id="UPA00056">
    <property type="reaction ID" value="UER00093"/>
</dbReference>
<dbReference type="GO" id="GO:0050518">
    <property type="term" value="F:2-C-methyl-D-erythritol 4-phosphate cytidylyltransferase activity"/>
    <property type="evidence" value="ECO:0007669"/>
    <property type="project" value="UniProtKB-EC"/>
</dbReference>
<comment type="similarity">
    <text evidence="3">Belongs to the IspD/TarI cytidylyltransferase family. IspD subfamily.</text>
</comment>
<evidence type="ECO:0000313" key="9">
    <source>
        <dbReference type="EMBL" id="CAF0693023.1"/>
    </source>
</evidence>
<sequence>MSLEKTLAAWEGNTVPRNVVDAILVAAGQSRRMGFDKLFTPRKGKTLLEICLRRVLSFSALGRLALVIPAERFSQAAALASRLGIEQKTCIVPGGRRRQDSVYAGLNALSEGSPFVMVHDAARPLVTCELIERVWRVALEVGAAACGLPSRDTVKEAESGQNWVRRTLDRSLLWLIQTPQIFRREILQKAYEALMRDTVEVTDDAAAVERVGYRVQLVPYEGWNFKVTSPPDWELVWSLLERGDG</sequence>
<proteinExistence type="inferred from homology"/>
<comment type="pathway">
    <text evidence="2">Isoprenoid biosynthesis; isopentenyl diphosphate biosynthesis via DXP pathway; isopentenyl diphosphate from 1-deoxy-D-xylulose 5-phosphate: step 2/6.</text>
</comment>
<dbReference type="PANTHER" id="PTHR32125:SF4">
    <property type="entry name" value="2-C-METHYL-D-ERYTHRITOL 4-PHOSPHATE CYTIDYLYLTRANSFERASE, CHLOROPLASTIC"/>
    <property type="match status" value="1"/>
</dbReference>
<dbReference type="InterPro" id="IPR034683">
    <property type="entry name" value="IspD/TarI"/>
</dbReference>
<evidence type="ECO:0000256" key="6">
    <source>
        <dbReference type="ARBA" id="ARBA00022679"/>
    </source>
</evidence>
<keyword evidence="7 9" id="KW-0548">Nucleotidyltransferase</keyword>
<dbReference type="SUPFAM" id="SSF53448">
    <property type="entry name" value="Nucleotide-diphospho-sugar transferases"/>
    <property type="match status" value="1"/>
</dbReference>
<evidence type="ECO:0000256" key="5">
    <source>
        <dbReference type="ARBA" id="ARBA00019056"/>
    </source>
</evidence>
<dbReference type="Proteomes" id="UP000663859">
    <property type="component" value="Unassembled WGS sequence"/>
</dbReference>
<keyword evidence="6 9" id="KW-0808">Transferase</keyword>
<evidence type="ECO:0000256" key="2">
    <source>
        <dbReference type="ARBA" id="ARBA00004787"/>
    </source>
</evidence>
<evidence type="ECO:0000256" key="4">
    <source>
        <dbReference type="ARBA" id="ARBA00012526"/>
    </source>
</evidence>
<dbReference type="EC" id="2.7.7.60" evidence="4"/>
<dbReference type="PROSITE" id="PS01295">
    <property type="entry name" value="ISPD"/>
    <property type="match status" value="1"/>
</dbReference>
<gene>
    <name evidence="9" type="primary">ispD</name>
    <name evidence="9" type="ORF">MPNT_130045</name>
</gene>
<comment type="caution">
    <text evidence="9">The sequence shown here is derived from an EMBL/GenBank/DDBJ whole genome shotgun (WGS) entry which is preliminary data.</text>
</comment>
<dbReference type="InterPro" id="IPR001228">
    <property type="entry name" value="IspD"/>
</dbReference>
<dbReference type="EMBL" id="CAJNOB010000005">
    <property type="protein sequence ID" value="CAF0693023.1"/>
    <property type="molecule type" value="Genomic_DNA"/>
</dbReference>
<organism evidence="9 10">
    <name type="scientific">Candidatus Methylacidithermus pantelleriae</name>
    <dbReference type="NCBI Taxonomy" id="2744239"/>
    <lineage>
        <taxon>Bacteria</taxon>
        <taxon>Pseudomonadati</taxon>
        <taxon>Verrucomicrobiota</taxon>
        <taxon>Methylacidiphilae</taxon>
        <taxon>Methylacidiphilales</taxon>
        <taxon>Methylacidiphilaceae</taxon>
        <taxon>Candidatus Methylacidithermus</taxon>
    </lineage>
</organism>
<protein>
    <recommendedName>
        <fullName evidence="5">2-C-methyl-D-erythritol 4-phosphate cytidylyltransferase</fullName>
        <ecNumber evidence="4">2.7.7.60</ecNumber>
    </recommendedName>
</protein>
<dbReference type="InterPro" id="IPR029044">
    <property type="entry name" value="Nucleotide-diphossugar_trans"/>
</dbReference>
<reference evidence="9" key="1">
    <citation type="submission" date="2021-02" db="EMBL/GenBank/DDBJ databases">
        <authorList>
            <person name="Cremers G."/>
            <person name="Picone N."/>
        </authorList>
    </citation>
    <scope>NUCLEOTIDE SEQUENCE</scope>
    <source>
        <strain evidence="9">PQ17</strain>
    </source>
</reference>